<keyword evidence="2 3" id="KW-0663">Pyridoxal phosphate</keyword>
<evidence type="ECO:0000313" key="5">
    <source>
        <dbReference type="Proteomes" id="UP001596157"/>
    </source>
</evidence>
<dbReference type="SUPFAM" id="SSF53383">
    <property type="entry name" value="PLP-dependent transferases"/>
    <property type="match status" value="1"/>
</dbReference>
<keyword evidence="5" id="KW-1185">Reference proteome</keyword>
<dbReference type="PANTHER" id="PTHR43094">
    <property type="entry name" value="AMINOTRANSFERASE"/>
    <property type="match status" value="1"/>
</dbReference>
<dbReference type="CDD" id="cd00610">
    <property type="entry name" value="OAT_like"/>
    <property type="match status" value="1"/>
</dbReference>
<keyword evidence="4" id="KW-0808">Transferase</keyword>
<dbReference type="InterPro" id="IPR005814">
    <property type="entry name" value="Aminotrans_3"/>
</dbReference>
<evidence type="ECO:0000313" key="4">
    <source>
        <dbReference type="EMBL" id="MFC5286632.1"/>
    </source>
</evidence>
<dbReference type="Proteomes" id="UP001596157">
    <property type="component" value="Unassembled WGS sequence"/>
</dbReference>
<name>A0ABW0EGW7_9PSEU</name>
<keyword evidence="4" id="KW-0032">Aminotransferase</keyword>
<dbReference type="PANTHER" id="PTHR43094:SF1">
    <property type="entry name" value="AMINOTRANSFERASE CLASS-III"/>
    <property type="match status" value="1"/>
</dbReference>
<dbReference type="EMBL" id="JBHSKF010000002">
    <property type="protein sequence ID" value="MFC5286632.1"/>
    <property type="molecule type" value="Genomic_DNA"/>
</dbReference>
<gene>
    <name evidence="4" type="ORF">ACFPM7_06180</name>
</gene>
<dbReference type="InterPro" id="IPR015422">
    <property type="entry name" value="PyrdxlP-dep_Trfase_small"/>
</dbReference>
<dbReference type="GO" id="GO:0008483">
    <property type="term" value="F:transaminase activity"/>
    <property type="evidence" value="ECO:0007669"/>
    <property type="project" value="UniProtKB-KW"/>
</dbReference>
<reference evidence="5" key="1">
    <citation type="journal article" date="2019" name="Int. J. Syst. Evol. Microbiol.">
        <title>The Global Catalogue of Microorganisms (GCM) 10K type strain sequencing project: providing services to taxonomists for standard genome sequencing and annotation.</title>
        <authorList>
            <consortium name="The Broad Institute Genomics Platform"/>
            <consortium name="The Broad Institute Genome Sequencing Center for Infectious Disease"/>
            <person name="Wu L."/>
            <person name="Ma J."/>
        </authorList>
    </citation>
    <scope>NUCLEOTIDE SEQUENCE [LARGE SCALE GENOMIC DNA]</scope>
    <source>
        <strain evidence="5">CCUG 59778</strain>
    </source>
</reference>
<comment type="caution">
    <text evidence="4">The sequence shown here is derived from an EMBL/GenBank/DDBJ whole genome shotgun (WGS) entry which is preliminary data.</text>
</comment>
<proteinExistence type="inferred from homology"/>
<protein>
    <submittedName>
        <fullName evidence="4">Aspartate aminotransferase family protein</fullName>
    </submittedName>
</protein>
<dbReference type="Gene3D" id="3.90.1150.10">
    <property type="entry name" value="Aspartate Aminotransferase, domain 1"/>
    <property type="match status" value="1"/>
</dbReference>
<dbReference type="InterPro" id="IPR049704">
    <property type="entry name" value="Aminotrans_3_PPA_site"/>
</dbReference>
<dbReference type="Gene3D" id="3.40.640.10">
    <property type="entry name" value="Type I PLP-dependent aspartate aminotransferase-like (Major domain)"/>
    <property type="match status" value="1"/>
</dbReference>
<dbReference type="RefSeq" id="WP_378244746.1">
    <property type="nucleotide sequence ID" value="NZ_JBHSKF010000002.1"/>
</dbReference>
<accession>A0ABW0EGW7</accession>
<dbReference type="InterPro" id="IPR015421">
    <property type="entry name" value="PyrdxlP-dep_Trfase_major"/>
</dbReference>
<sequence length="432" mass="44653">MTGPGRPQRLLAARQRLAPIAFDRAEGSWVHAPDGRRYLDASSGLVCVNIGHAHPAVVSALTRQAQVGSFASPGTFRADPQERLAAETARAAHRPDDAVVFTSTGTAGVEMAIALARLVHRARGDSGRHRVLTSSLGYHGNSALTLALSGHRRRRPHPDDAFGLAPAFDPPYPELHRRCRLAACDAGCADEVAEAIDAAGVEQVAAVLVEPVNGTTGGGFRPPPGYLARLERLCARRGVLVIHDEVLTGLGRTGLPLGAHHDAGSDADIVVLSKGLGAGYVPLSAVLLAPGHAEAIARGGLPLPLMGTMSATPLQAAVGSAVLGVLGGLGALDPDVPRGLDVEAAVRAATTGLAAVTDVRGCGYFFGIEVTDGTQSDLIAAARDNDLLLYPFNGFRDDGSGEGVIVAPPLTITPAETDFLAAALRTSLEKWS</sequence>
<dbReference type="Pfam" id="PF00202">
    <property type="entry name" value="Aminotran_3"/>
    <property type="match status" value="1"/>
</dbReference>
<evidence type="ECO:0000256" key="2">
    <source>
        <dbReference type="ARBA" id="ARBA00022898"/>
    </source>
</evidence>
<dbReference type="InterPro" id="IPR015424">
    <property type="entry name" value="PyrdxlP-dep_Trfase"/>
</dbReference>
<comment type="similarity">
    <text evidence="1 3">Belongs to the class-III pyridoxal-phosphate-dependent aminotransferase family.</text>
</comment>
<dbReference type="PROSITE" id="PS00600">
    <property type="entry name" value="AA_TRANSFER_CLASS_3"/>
    <property type="match status" value="1"/>
</dbReference>
<organism evidence="4 5">
    <name type="scientific">Actinokineospora guangxiensis</name>
    <dbReference type="NCBI Taxonomy" id="1490288"/>
    <lineage>
        <taxon>Bacteria</taxon>
        <taxon>Bacillati</taxon>
        <taxon>Actinomycetota</taxon>
        <taxon>Actinomycetes</taxon>
        <taxon>Pseudonocardiales</taxon>
        <taxon>Pseudonocardiaceae</taxon>
        <taxon>Actinokineospora</taxon>
    </lineage>
</organism>
<evidence type="ECO:0000256" key="3">
    <source>
        <dbReference type="RuleBase" id="RU003560"/>
    </source>
</evidence>
<evidence type="ECO:0000256" key="1">
    <source>
        <dbReference type="ARBA" id="ARBA00008954"/>
    </source>
</evidence>